<protein>
    <submittedName>
        <fullName evidence="2">Fam-l protein</fullName>
    </submittedName>
</protein>
<dbReference type="Proteomes" id="UP000219813">
    <property type="component" value="Unassembled WGS sequence"/>
</dbReference>
<sequence length="277" mass="32815">MIQKMNLFFLIEISTFVLLSLICYFYKDVNIFSKYLDENYKLDSKLNGTFRLLAKCKRDKNLCIVELKNETPNNELNEKKYISNNKKVATGTTMQVNESSLNNVGRNKHANKNKCYVFETKKYSRLEKKIFKELDYEDFLKNNRTISNKIYKKIMRKKLASQLAPTLIFFILLSLSFVLDYCGSYGLVWGLVDILKSFLSNWTNVVNKYLKDTFLKSLLEYKCQSTGTSGKCCYTIPLLFNLFYVIPFIIYCIIIISRIVYYHKKVKKYEKIKYRKR</sequence>
<dbReference type="KEGG" id="pmal:PMUG01_00062700"/>
<dbReference type="EMBL" id="FLRL01000030">
    <property type="protein sequence ID" value="SBT85823.1"/>
    <property type="molecule type" value="Genomic_DNA"/>
</dbReference>
<dbReference type="AlphaFoldDB" id="A0A1D3JHK9"/>
<keyword evidence="1" id="KW-1133">Transmembrane helix</keyword>
<dbReference type="Pfam" id="PF12420">
    <property type="entry name" value="DUF3671"/>
    <property type="match status" value="1"/>
</dbReference>
<keyword evidence="1" id="KW-0472">Membrane</keyword>
<gene>
    <name evidence="2" type="primary">PmUG01_00062700</name>
    <name evidence="2" type="ORF">PMUG01_00062700</name>
</gene>
<organism evidence="2 3">
    <name type="scientific">Plasmodium malariae</name>
    <dbReference type="NCBI Taxonomy" id="5858"/>
    <lineage>
        <taxon>Eukaryota</taxon>
        <taxon>Sar</taxon>
        <taxon>Alveolata</taxon>
        <taxon>Apicomplexa</taxon>
        <taxon>Aconoidasida</taxon>
        <taxon>Haemosporida</taxon>
        <taxon>Plasmodiidae</taxon>
        <taxon>Plasmodium</taxon>
        <taxon>Plasmodium (Plasmodium)</taxon>
    </lineage>
</organism>
<keyword evidence="3" id="KW-1185">Reference proteome</keyword>
<accession>A0A1D3JHK9</accession>
<feature type="transmembrane region" description="Helical" evidence="1">
    <location>
        <begin position="6"/>
        <end position="26"/>
    </location>
</feature>
<proteinExistence type="predicted"/>
<dbReference type="RefSeq" id="XP_028859132.1">
    <property type="nucleotide sequence ID" value="XM_029005155.1"/>
</dbReference>
<reference evidence="2 3" key="1">
    <citation type="submission" date="2016-06" db="EMBL/GenBank/DDBJ databases">
        <authorList>
            <consortium name="Pathogen Informatics"/>
        </authorList>
    </citation>
    <scope>NUCLEOTIDE SEQUENCE [LARGE SCALE GENOMIC DNA]</scope>
</reference>
<evidence type="ECO:0000313" key="3">
    <source>
        <dbReference type="Proteomes" id="UP000219813"/>
    </source>
</evidence>
<dbReference type="GeneID" id="39866091"/>
<dbReference type="InterPro" id="IPR022139">
    <property type="entry name" value="Fam-L/Fam-M-like_plasmodium"/>
</dbReference>
<feature type="transmembrane region" description="Helical" evidence="1">
    <location>
        <begin position="238"/>
        <end position="261"/>
    </location>
</feature>
<keyword evidence="1" id="KW-0812">Transmembrane</keyword>
<feature type="transmembrane region" description="Helical" evidence="1">
    <location>
        <begin position="159"/>
        <end position="179"/>
    </location>
</feature>
<evidence type="ECO:0000313" key="2">
    <source>
        <dbReference type="EMBL" id="SBT85823.1"/>
    </source>
</evidence>
<name>A0A1D3JHK9_PLAMA</name>
<dbReference type="VEuPathDB" id="PlasmoDB:PmUG01_00062700"/>
<evidence type="ECO:0000256" key="1">
    <source>
        <dbReference type="SAM" id="Phobius"/>
    </source>
</evidence>